<evidence type="ECO:0000313" key="1">
    <source>
        <dbReference type="EMBL" id="SFF61556.1"/>
    </source>
</evidence>
<organism evidence="1 2">
    <name type="scientific">Clostridium cadaveris</name>
    <dbReference type="NCBI Taxonomy" id="1529"/>
    <lineage>
        <taxon>Bacteria</taxon>
        <taxon>Bacillati</taxon>
        <taxon>Bacillota</taxon>
        <taxon>Clostridia</taxon>
        <taxon>Eubacteriales</taxon>
        <taxon>Clostridiaceae</taxon>
        <taxon>Clostridium</taxon>
    </lineage>
</organism>
<name>A0A1I2K9F5_9CLOT</name>
<accession>A0A1I2K9F5</accession>
<protein>
    <submittedName>
        <fullName evidence="1">Uncharacterized protein</fullName>
    </submittedName>
</protein>
<keyword evidence="2" id="KW-1185">Reference proteome</keyword>
<dbReference type="Pfam" id="PF13343">
    <property type="entry name" value="SBP_bac_6"/>
    <property type="match status" value="1"/>
</dbReference>
<gene>
    <name evidence="1" type="ORF">SAMN04487885_104102</name>
</gene>
<dbReference type="RefSeq" id="WP_027637468.1">
    <property type="nucleotide sequence ID" value="NZ_CABMJC010000012.1"/>
</dbReference>
<dbReference type="EMBL" id="FOOE01000004">
    <property type="protein sequence ID" value="SFF61556.1"/>
    <property type="molecule type" value="Genomic_DNA"/>
</dbReference>
<evidence type="ECO:0000313" key="2">
    <source>
        <dbReference type="Proteomes" id="UP000182135"/>
    </source>
</evidence>
<dbReference type="SUPFAM" id="SSF53850">
    <property type="entry name" value="Periplasmic binding protein-like II"/>
    <property type="match status" value="1"/>
</dbReference>
<dbReference type="Proteomes" id="UP000182135">
    <property type="component" value="Unassembled WGS sequence"/>
</dbReference>
<dbReference type="eggNOG" id="ENOG502ZBNG">
    <property type="taxonomic scope" value="Bacteria"/>
</dbReference>
<dbReference type="AlphaFoldDB" id="A0A1I2K9F5"/>
<sequence length="304" mass="34741">MKTVKLYWSNICILHKYEKNYLDNLILSLREKNINLEVTYFGIGYPCKLNEYLKKTNAILPDIMVSTDLEVYEDNNIYSKFSNDLYNLSKYFDIKNEIKSSSIYFDDRLLPFLVIPLVFSYNSNYTGVTDSIKNLIDTDTKTAIGGINNSGAKSIVKAIWSKYGKDSVRRFLSNSTILDMPIQSFNDIKNGSNRVAITPSIYAKRANNKDLFMSYPNDGAIALPSYIAANKSLDEDTMLEVLNSLISEDFCNSFVKSASLLSCISNTIDDGLVKQNQYKFLYPSKEWLNTVTPEEFIELYNTYI</sequence>
<dbReference type="OrthoDB" id="9778331at2"/>
<proteinExistence type="predicted"/>
<reference evidence="1 2" key="1">
    <citation type="submission" date="2016-10" db="EMBL/GenBank/DDBJ databases">
        <authorList>
            <person name="de Groot N.N."/>
        </authorList>
    </citation>
    <scope>NUCLEOTIDE SEQUENCE [LARGE SCALE GENOMIC DNA]</scope>
    <source>
        <strain evidence="1 2">NLAE-zl-G419</strain>
    </source>
</reference>
<dbReference type="GeneID" id="90543792"/>
<dbReference type="STRING" id="1529.SAMN04487885_104102"/>